<feature type="compositionally biased region" description="Polar residues" evidence="1">
    <location>
        <begin position="126"/>
        <end position="136"/>
    </location>
</feature>
<organism evidence="2 3">
    <name type="scientific">Malassezia arunalokei</name>
    <dbReference type="NCBI Taxonomy" id="1514897"/>
    <lineage>
        <taxon>Eukaryota</taxon>
        <taxon>Fungi</taxon>
        <taxon>Dikarya</taxon>
        <taxon>Basidiomycota</taxon>
        <taxon>Ustilaginomycotina</taxon>
        <taxon>Malasseziomycetes</taxon>
        <taxon>Malasseziales</taxon>
        <taxon>Malasseziaceae</taxon>
        <taxon>Malassezia</taxon>
    </lineage>
</organism>
<gene>
    <name evidence="2" type="ORF">MARU1_003828</name>
</gene>
<dbReference type="EMBL" id="CP119924">
    <property type="protein sequence ID" value="WFD17765.1"/>
    <property type="molecule type" value="Genomic_DNA"/>
</dbReference>
<evidence type="ECO:0000313" key="2">
    <source>
        <dbReference type="EMBL" id="WFD17765.1"/>
    </source>
</evidence>
<protein>
    <submittedName>
        <fullName evidence="2">Uncharacterized protein</fullName>
    </submittedName>
</protein>
<name>A0AAJ5Z6L4_9BASI</name>
<dbReference type="AlphaFoldDB" id="A0AAJ5Z6L4"/>
<sequence>MPIDEPAVRMPAYLSPVDVDQLRASPSPTQSFDHDEHEARVMQQLYEARKRLESANHDYDVDHVWLSPSSTILSRPPCSSPRPLSPTTSGATPQRMQKRRPHSLTLDLKDVPFTALVDAERRRLSETVSSGSSSPATHPASRPVPPDNSGSHYGMAPFMHLERDEWVWQYDVRQAPMQVRPSHDTTATPTKVTHVQEEWAWAVAGPAPVTMS</sequence>
<proteinExistence type="predicted"/>
<evidence type="ECO:0000256" key="1">
    <source>
        <dbReference type="SAM" id="MobiDB-lite"/>
    </source>
</evidence>
<accession>A0AAJ5Z6L4</accession>
<feature type="region of interest" description="Disordered" evidence="1">
    <location>
        <begin position="122"/>
        <end position="155"/>
    </location>
</feature>
<evidence type="ECO:0000313" key="3">
    <source>
        <dbReference type="Proteomes" id="UP001217582"/>
    </source>
</evidence>
<feature type="region of interest" description="Disordered" evidence="1">
    <location>
        <begin position="72"/>
        <end position="107"/>
    </location>
</feature>
<reference evidence="2 3" key="1">
    <citation type="submission" date="2023-03" db="EMBL/GenBank/DDBJ databases">
        <title>Mating type loci evolution in Malassezia.</title>
        <authorList>
            <person name="Coelho M.A."/>
        </authorList>
    </citation>
    <scope>NUCLEOTIDE SEQUENCE [LARGE SCALE GENOMIC DNA]</scope>
    <source>
        <strain evidence="2 3">CBS 13387</strain>
    </source>
</reference>
<dbReference type="Proteomes" id="UP001217582">
    <property type="component" value="Chromosome 9"/>
</dbReference>
<keyword evidence="3" id="KW-1185">Reference proteome</keyword>